<keyword evidence="5 13" id="KW-1133">Transmembrane helix</keyword>
<comment type="similarity">
    <text evidence="12">Belongs to the amiloride-sensitive sodium channel (TC 1.A.6) family.</text>
</comment>
<evidence type="ECO:0000256" key="6">
    <source>
        <dbReference type="ARBA" id="ARBA00023053"/>
    </source>
</evidence>
<evidence type="ECO:0000256" key="1">
    <source>
        <dbReference type="ARBA" id="ARBA00004141"/>
    </source>
</evidence>
<dbReference type="STRING" id="205130.ENSMAMP00000023714"/>
<evidence type="ECO:0000256" key="4">
    <source>
        <dbReference type="ARBA" id="ARBA00022692"/>
    </source>
</evidence>
<dbReference type="PANTHER" id="PTHR11690">
    <property type="entry name" value="AMILORIDE-SENSITIVE SODIUM CHANNEL-RELATED"/>
    <property type="match status" value="1"/>
</dbReference>
<evidence type="ECO:0000256" key="9">
    <source>
        <dbReference type="ARBA" id="ARBA00023157"/>
    </source>
</evidence>
<proteinExistence type="inferred from homology"/>
<dbReference type="InParanoid" id="A0A3Q3MSU8"/>
<evidence type="ECO:0000256" key="11">
    <source>
        <dbReference type="ARBA" id="ARBA00023303"/>
    </source>
</evidence>
<keyword evidence="8 13" id="KW-0472">Membrane</keyword>
<protein>
    <submittedName>
        <fullName evidence="14">Uncharacterized protein</fullName>
    </submittedName>
</protein>
<keyword evidence="7 12" id="KW-0406">Ion transport</keyword>
<dbReference type="PANTHER" id="PTHR11690:SF170">
    <property type="entry name" value="ACID-SENSING ION CHANNEL 1"/>
    <property type="match status" value="1"/>
</dbReference>
<dbReference type="Proteomes" id="UP000261640">
    <property type="component" value="Unplaced"/>
</dbReference>
<evidence type="ECO:0000256" key="5">
    <source>
        <dbReference type="ARBA" id="ARBA00022989"/>
    </source>
</evidence>
<keyword evidence="4 12" id="KW-0812">Transmembrane</keyword>
<evidence type="ECO:0000256" key="10">
    <source>
        <dbReference type="ARBA" id="ARBA00023201"/>
    </source>
</evidence>
<evidence type="ECO:0000256" key="12">
    <source>
        <dbReference type="RuleBase" id="RU000679"/>
    </source>
</evidence>
<accession>A0A3Q3MSU8</accession>
<comment type="subcellular location">
    <subcellularLocation>
        <location evidence="1">Membrane</location>
        <topology evidence="1">Multi-pass membrane protein</topology>
    </subcellularLocation>
</comment>
<organism evidence="14 15">
    <name type="scientific">Mastacembelus armatus</name>
    <name type="common">zig-zag eel</name>
    <dbReference type="NCBI Taxonomy" id="205130"/>
    <lineage>
        <taxon>Eukaryota</taxon>
        <taxon>Metazoa</taxon>
        <taxon>Chordata</taxon>
        <taxon>Craniata</taxon>
        <taxon>Vertebrata</taxon>
        <taxon>Euteleostomi</taxon>
        <taxon>Actinopterygii</taxon>
        <taxon>Neopterygii</taxon>
        <taxon>Teleostei</taxon>
        <taxon>Neoteleostei</taxon>
        <taxon>Acanthomorphata</taxon>
        <taxon>Anabantaria</taxon>
        <taxon>Synbranchiformes</taxon>
        <taxon>Mastacembelidae</taxon>
        <taxon>Mastacembelus</taxon>
    </lineage>
</organism>
<evidence type="ECO:0000313" key="14">
    <source>
        <dbReference type="Ensembl" id="ENSMAMP00000023714.2"/>
    </source>
</evidence>
<name>A0A3Q3MSU8_9TELE</name>
<feature type="transmembrane region" description="Helical" evidence="13">
    <location>
        <begin position="41"/>
        <end position="59"/>
    </location>
</feature>
<dbReference type="PRINTS" id="PR01078">
    <property type="entry name" value="AMINACHANNEL"/>
</dbReference>
<dbReference type="Pfam" id="PF00858">
    <property type="entry name" value="ASC"/>
    <property type="match status" value="1"/>
</dbReference>
<keyword evidence="9" id="KW-1015">Disulfide bond</keyword>
<sequence length="234" mass="26954">MELQEHIETVRPSNLQAFANISTLHGMSHIFAYGHMTFRRFLWTLSFLGSLGLLMLVCMDRVSYYLEYPHVTKLDEVAATNLTFPAVTFCNLNEFRFSKITKNDLYHVGELLALLNNNYQIANPHLAEPEVLAVLKDKANFHNFRPKLFNMTDFYNRTGHDISDMLLQCTFRGEDCYPANFTTVSSHVENLKVNLAPQFHLLIRGNGINYFEQTLHLHTHVLQQHYSAILKSGS</sequence>
<dbReference type="InterPro" id="IPR001873">
    <property type="entry name" value="ENaC"/>
</dbReference>
<dbReference type="Ensembl" id="ENSMAMT00000024323.2">
    <property type="protein sequence ID" value="ENSMAMP00000023714.2"/>
    <property type="gene ID" value="ENSMAMG00000015963.2"/>
</dbReference>
<keyword evidence="11 12" id="KW-0407">Ion channel</keyword>
<dbReference type="AlphaFoldDB" id="A0A3Q3MSU8"/>
<reference evidence="14" key="2">
    <citation type="submission" date="2025-09" db="UniProtKB">
        <authorList>
            <consortium name="Ensembl"/>
        </authorList>
    </citation>
    <scope>IDENTIFICATION</scope>
</reference>
<keyword evidence="10 12" id="KW-0739">Sodium transport</keyword>
<dbReference type="Gene3D" id="1.10.3590.10">
    <property type="entry name" value="acid-sensing ion channel 1 domain"/>
    <property type="match status" value="1"/>
</dbReference>
<keyword evidence="6" id="KW-0915">Sodium</keyword>
<evidence type="ECO:0000256" key="8">
    <source>
        <dbReference type="ARBA" id="ARBA00023136"/>
    </source>
</evidence>
<evidence type="ECO:0000256" key="2">
    <source>
        <dbReference type="ARBA" id="ARBA00022448"/>
    </source>
</evidence>
<dbReference type="GeneTree" id="ENSGT00940000165535"/>
<dbReference type="GO" id="GO:0015280">
    <property type="term" value="F:ligand-gated sodium channel activity"/>
    <property type="evidence" value="ECO:0007669"/>
    <property type="project" value="TreeGrafter"/>
</dbReference>
<evidence type="ECO:0000256" key="3">
    <source>
        <dbReference type="ARBA" id="ARBA00022461"/>
    </source>
</evidence>
<reference evidence="14" key="1">
    <citation type="submission" date="2025-08" db="UniProtKB">
        <authorList>
            <consortium name="Ensembl"/>
        </authorList>
    </citation>
    <scope>IDENTIFICATION</scope>
</reference>
<evidence type="ECO:0000256" key="7">
    <source>
        <dbReference type="ARBA" id="ARBA00023065"/>
    </source>
</evidence>
<keyword evidence="15" id="KW-1185">Reference proteome</keyword>
<keyword evidence="3 12" id="KW-0894">Sodium channel</keyword>
<evidence type="ECO:0000313" key="15">
    <source>
        <dbReference type="Proteomes" id="UP000261640"/>
    </source>
</evidence>
<evidence type="ECO:0000256" key="13">
    <source>
        <dbReference type="SAM" id="Phobius"/>
    </source>
</evidence>
<dbReference type="GO" id="GO:0005886">
    <property type="term" value="C:plasma membrane"/>
    <property type="evidence" value="ECO:0007669"/>
    <property type="project" value="TreeGrafter"/>
</dbReference>
<dbReference type="Gene3D" id="1.10.287.770">
    <property type="entry name" value="YojJ-like"/>
    <property type="match status" value="1"/>
</dbReference>
<keyword evidence="2 12" id="KW-0813">Transport</keyword>